<dbReference type="OrthoDB" id="9763018at2"/>
<keyword evidence="1" id="KW-1133">Transmembrane helix</keyword>
<evidence type="ECO:0000259" key="2">
    <source>
        <dbReference type="PROSITE" id="PS50885"/>
    </source>
</evidence>
<evidence type="ECO:0000256" key="1">
    <source>
        <dbReference type="SAM" id="Phobius"/>
    </source>
</evidence>
<feature type="transmembrane region" description="Helical" evidence="1">
    <location>
        <begin position="321"/>
        <end position="342"/>
    </location>
</feature>
<reference evidence="3 4" key="1">
    <citation type="submission" date="2019-09" db="EMBL/GenBank/DDBJ databases">
        <title>Draft genome sequences of 48 bacterial type strains from the CCUG.</title>
        <authorList>
            <person name="Tunovic T."/>
            <person name="Pineiro-Iglesias B."/>
            <person name="Unosson C."/>
            <person name="Inganas E."/>
            <person name="Ohlen M."/>
            <person name="Cardew S."/>
            <person name="Jensie-Markopoulos S."/>
            <person name="Salva-Serra F."/>
            <person name="Jaen-Luchoro D."/>
            <person name="Karlsson R."/>
            <person name="Svensson-Stadler L."/>
            <person name="Chun J."/>
            <person name="Moore E."/>
        </authorList>
    </citation>
    <scope>NUCLEOTIDE SEQUENCE [LARGE SCALE GENOMIC DNA]</scope>
    <source>
        <strain evidence="3 4">CCUG 30977</strain>
    </source>
</reference>
<gene>
    <name evidence="3" type="ORF">F7Q92_08745</name>
</gene>
<dbReference type="SMART" id="SM00304">
    <property type="entry name" value="HAMP"/>
    <property type="match status" value="1"/>
</dbReference>
<feature type="domain" description="HAMP" evidence="2">
    <location>
        <begin position="344"/>
        <end position="396"/>
    </location>
</feature>
<dbReference type="PROSITE" id="PS50885">
    <property type="entry name" value="HAMP"/>
    <property type="match status" value="1"/>
</dbReference>
<dbReference type="InterPro" id="IPR033462">
    <property type="entry name" value="Cache_3-Cache_2"/>
</dbReference>
<name>A0A643FD52_IDEDE</name>
<dbReference type="Proteomes" id="UP000430120">
    <property type="component" value="Unassembled WGS sequence"/>
</dbReference>
<keyword evidence="4" id="KW-1185">Reference proteome</keyword>
<dbReference type="CDD" id="cd06225">
    <property type="entry name" value="HAMP"/>
    <property type="match status" value="1"/>
</dbReference>
<dbReference type="GO" id="GO:0007165">
    <property type="term" value="P:signal transduction"/>
    <property type="evidence" value="ECO:0007669"/>
    <property type="project" value="InterPro"/>
</dbReference>
<dbReference type="Pfam" id="PF17201">
    <property type="entry name" value="Cache_3-Cache_2"/>
    <property type="match status" value="1"/>
</dbReference>
<dbReference type="InterPro" id="IPR029151">
    <property type="entry name" value="Sensor-like_sf"/>
</dbReference>
<dbReference type="EMBL" id="VZPB01000016">
    <property type="protein sequence ID" value="KAB0583243.1"/>
    <property type="molecule type" value="Genomic_DNA"/>
</dbReference>
<dbReference type="SUPFAM" id="SSF158472">
    <property type="entry name" value="HAMP domain-like"/>
    <property type="match status" value="1"/>
</dbReference>
<evidence type="ECO:0000313" key="4">
    <source>
        <dbReference type="Proteomes" id="UP000430120"/>
    </source>
</evidence>
<dbReference type="Gene3D" id="6.10.340.10">
    <property type="match status" value="1"/>
</dbReference>
<accession>A0A643FD52</accession>
<protein>
    <submittedName>
        <fullName evidence="3">Methyl-accepting chemotaxis protein</fullName>
    </submittedName>
</protein>
<dbReference type="AlphaFoldDB" id="A0A643FD52"/>
<evidence type="ECO:0000313" key="3">
    <source>
        <dbReference type="EMBL" id="KAB0583243.1"/>
    </source>
</evidence>
<dbReference type="InterPro" id="IPR003660">
    <property type="entry name" value="HAMP_dom"/>
</dbReference>
<keyword evidence="1" id="KW-0812">Transmembrane</keyword>
<proteinExistence type="predicted"/>
<comment type="caution">
    <text evidence="3">The sequence shown here is derived from an EMBL/GenBank/DDBJ whole genome shotgun (WGS) entry which is preliminary data.</text>
</comment>
<dbReference type="SUPFAM" id="SSF103190">
    <property type="entry name" value="Sensory domain-like"/>
    <property type="match status" value="1"/>
</dbReference>
<dbReference type="Pfam" id="PF00672">
    <property type="entry name" value="HAMP"/>
    <property type="match status" value="1"/>
</dbReference>
<organism evidence="3 4">
    <name type="scientific">Ideonella dechloratans</name>
    <dbReference type="NCBI Taxonomy" id="36863"/>
    <lineage>
        <taxon>Bacteria</taxon>
        <taxon>Pseudomonadati</taxon>
        <taxon>Pseudomonadota</taxon>
        <taxon>Betaproteobacteria</taxon>
        <taxon>Burkholderiales</taxon>
        <taxon>Sphaerotilaceae</taxon>
        <taxon>Ideonella</taxon>
    </lineage>
</organism>
<dbReference type="PANTHER" id="PTHR32089">
    <property type="entry name" value="METHYL-ACCEPTING CHEMOTAXIS PROTEIN MCPB"/>
    <property type="match status" value="1"/>
</dbReference>
<dbReference type="PANTHER" id="PTHR32089:SF112">
    <property type="entry name" value="LYSOZYME-LIKE PROTEIN-RELATED"/>
    <property type="match status" value="1"/>
</dbReference>
<keyword evidence="1" id="KW-0472">Membrane</keyword>
<sequence length="423" mass="45051">MKMPTFAHAQWRVSTKILMSAGLACLVLLALLAAFSARMWSREHGDQVAALHHEAEALAHTIDEVDASGSDAVKKGFSLLKEKIPPEVLTPGEADGKPTLMMGGLPMDDDFSGVDAFAQATGGVATVFVREGEDYRRLVTSLKKEDGSRAVGTLLDRKHPAWALLNAGQAYTGRAVLFGRTYMTRYEPVMRGGQVIGSLFIGSEMGVQLKMLGEAFQRAGRGESRTYALDLRDGPTLGTLFGLPQAGGRLGGDTALVKALRDAVAAGQTSGDLPHWTEATGLGPSGERHHLAWAWQPKWQWAVVSEVPETAMMAGTRSDLIALWSVLGGGMVLAALAMGWAARNFISRPLAALQADLGRLAEGDFSQGVSAGRQDEVGQLAQSLETVRTRVAARLHDVRQASDAIATASREIASGNGDLSHRT</sequence>
<dbReference type="RefSeq" id="WP_151123767.1">
    <property type="nucleotide sequence ID" value="NZ_CP088081.1"/>
</dbReference>
<dbReference type="GO" id="GO:0016020">
    <property type="term" value="C:membrane"/>
    <property type="evidence" value="ECO:0007669"/>
    <property type="project" value="InterPro"/>
</dbReference>